<comment type="caution">
    <text evidence="17">The sequence shown here is derived from an EMBL/GenBank/DDBJ whole genome shotgun (WGS) entry which is preliminary data.</text>
</comment>
<dbReference type="InterPro" id="IPR029036">
    <property type="entry name" value="P5CR_dimer"/>
</dbReference>
<keyword evidence="7 13" id="KW-0521">NADP</keyword>
<dbReference type="Proteomes" id="UP000606274">
    <property type="component" value="Unassembled WGS sequence"/>
</dbReference>
<evidence type="ECO:0000256" key="4">
    <source>
        <dbReference type="ARBA" id="ARBA00022490"/>
    </source>
</evidence>
<organism evidence="17 18">
    <name type="scientific">Silurus meridionalis</name>
    <name type="common">Southern catfish</name>
    <name type="synonym">Silurus soldatovi meridionalis</name>
    <dbReference type="NCBI Taxonomy" id="175797"/>
    <lineage>
        <taxon>Eukaryota</taxon>
        <taxon>Metazoa</taxon>
        <taxon>Chordata</taxon>
        <taxon>Craniata</taxon>
        <taxon>Vertebrata</taxon>
        <taxon>Euteleostomi</taxon>
        <taxon>Actinopterygii</taxon>
        <taxon>Neopterygii</taxon>
        <taxon>Teleostei</taxon>
        <taxon>Ostariophysi</taxon>
        <taxon>Siluriformes</taxon>
        <taxon>Siluridae</taxon>
        <taxon>Silurus</taxon>
    </lineage>
</organism>
<dbReference type="InterPro" id="IPR053790">
    <property type="entry name" value="P5CR-like_CS"/>
</dbReference>
<dbReference type="AlphaFoldDB" id="A0A8T0AN78"/>
<proteinExistence type="inferred from homology"/>
<evidence type="ECO:0000256" key="13">
    <source>
        <dbReference type="PIRSR" id="PIRSR000193-1"/>
    </source>
</evidence>
<sequence>MCFLQKTMDELPQLKIGFIGAGNMAYGIAKGILTPGDVVASNVTVSAPSKNNFARFEKMGVTLTHSNEEVVQTSRLVFLAVKPHLIPAVLKAVSAHVTPQHVVVSVAAGVTLATLEGLLPGGSCVMRLMPNLPCMLQEGALVLARGTGCTQEVASQLKDLLSPCGLVEVGPESWIDAHTGLSGSGVAFVYVFAEALAEGAVKMGMPSVLAQRIAAQTILGAGHLLRDGEKHPAQLKAEVCTPGGTTVYGLHALEKGGLRAAVVDAVEAATQRARELGGAKRVEETR</sequence>
<dbReference type="HAMAP" id="MF_01925">
    <property type="entry name" value="P5C_reductase"/>
    <property type="match status" value="1"/>
</dbReference>
<feature type="binding site" evidence="13">
    <location>
        <begin position="80"/>
        <end position="83"/>
    </location>
    <ligand>
        <name>NADP(+)</name>
        <dbReference type="ChEBI" id="CHEBI:58349"/>
    </ligand>
</feature>
<dbReference type="InterPro" id="IPR000304">
    <property type="entry name" value="Pyrroline-COOH_reductase"/>
</dbReference>
<dbReference type="GO" id="GO:0055129">
    <property type="term" value="P:L-proline biosynthetic process"/>
    <property type="evidence" value="ECO:0007669"/>
    <property type="project" value="TreeGrafter"/>
</dbReference>
<evidence type="ECO:0000256" key="5">
    <source>
        <dbReference type="ARBA" id="ARBA00022605"/>
    </source>
</evidence>
<comment type="subunit">
    <text evidence="9">Homodecamer; composed of 5 homodimers.</text>
</comment>
<dbReference type="PROSITE" id="PS00521">
    <property type="entry name" value="P5CR"/>
    <property type="match status" value="1"/>
</dbReference>
<protein>
    <recommendedName>
        <fullName evidence="14">Pyrroline-5-carboxylate reductase</fullName>
        <ecNumber evidence="14">1.5.1.2</ecNumber>
    </recommendedName>
</protein>
<comment type="similarity">
    <text evidence="3 14">Belongs to the pyrroline-5-carboxylate reductase family.</text>
</comment>
<evidence type="ECO:0000256" key="8">
    <source>
        <dbReference type="ARBA" id="ARBA00023002"/>
    </source>
</evidence>
<dbReference type="GO" id="GO:0004735">
    <property type="term" value="F:pyrroline-5-carboxylate reductase activity"/>
    <property type="evidence" value="ECO:0007669"/>
    <property type="project" value="UniProtKB-EC"/>
</dbReference>
<reference evidence="17" key="1">
    <citation type="submission" date="2020-08" db="EMBL/GenBank/DDBJ databases">
        <title>Chromosome-level assembly of Southern catfish (Silurus meridionalis) provides insights into visual adaptation to the nocturnal and benthic lifestyles.</title>
        <authorList>
            <person name="Zhang Y."/>
            <person name="Wang D."/>
            <person name="Peng Z."/>
        </authorList>
    </citation>
    <scope>NUCLEOTIDE SEQUENCE</scope>
    <source>
        <strain evidence="17">SWU-2019-XX</strain>
        <tissue evidence="17">Muscle</tissue>
    </source>
</reference>
<feature type="binding site" evidence="13">
    <location>
        <position position="67"/>
    </location>
    <ligand>
        <name>NADPH</name>
        <dbReference type="ChEBI" id="CHEBI:57783"/>
    </ligand>
</feature>
<dbReference type="FunFam" id="3.40.50.720:FF:000367">
    <property type="entry name" value="Pyrroline-5-carboxylate reductase"/>
    <property type="match status" value="1"/>
</dbReference>
<comment type="catalytic activity">
    <reaction evidence="11">
        <text>L-proline + NAD(+) = (S)-1-pyrroline-5-carboxylate + NADH + 2 H(+)</text>
        <dbReference type="Rhea" id="RHEA:14105"/>
        <dbReference type="ChEBI" id="CHEBI:15378"/>
        <dbReference type="ChEBI" id="CHEBI:17388"/>
        <dbReference type="ChEBI" id="CHEBI:57540"/>
        <dbReference type="ChEBI" id="CHEBI:57945"/>
        <dbReference type="ChEBI" id="CHEBI:60039"/>
        <dbReference type="EC" id="1.5.1.2"/>
    </reaction>
    <physiologicalReaction direction="right-to-left" evidence="11">
        <dbReference type="Rhea" id="RHEA:14107"/>
    </physiologicalReaction>
</comment>
<dbReference type="Gene3D" id="3.40.50.720">
    <property type="entry name" value="NAD(P)-binding Rossmann-like Domain"/>
    <property type="match status" value="1"/>
</dbReference>
<evidence type="ECO:0000256" key="2">
    <source>
        <dbReference type="ARBA" id="ARBA00005205"/>
    </source>
</evidence>
<feature type="binding site" evidence="13">
    <location>
        <begin position="19"/>
        <end position="24"/>
    </location>
    <ligand>
        <name>NADP(+)</name>
        <dbReference type="ChEBI" id="CHEBI:58349"/>
    </ligand>
</feature>
<dbReference type="Pfam" id="PF03807">
    <property type="entry name" value="F420_oxidored"/>
    <property type="match status" value="1"/>
</dbReference>
<dbReference type="SUPFAM" id="SSF51735">
    <property type="entry name" value="NAD(P)-binding Rossmann-fold domains"/>
    <property type="match status" value="1"/>
</dbReference>
<keyword evidence="5 14" id="KW-0028">Amino-acid biosynthesis</keyword>
<dbReference type="PIRSF" id="PIRSF000193">
    <property type="entry name" value="Pyrrol-5-carb_rd"/>
    <property type="match status" value="1"/>
</dbReference>
<dbReference type="Pfam" id="PF14748">
    <property type="entry name" value="P5CR_dimer"/>
    <property type="match status" value="1"/>
</dbReference>
<dbReference type="OrthoDB" id="10263291at2759"/>
<keyword evidence="18" id="KW-1185">Reference proteome</keyword>
<comment type="pathway">
    <text evidence="2 14">Amino-acid biosynthesis; L-proline biosynthesis; L-proline from L-glutamate 5-semialdehyde: step 1/1.</text>
</comment>
<evidence type="ECO:0000259" key="16">
    <source>
        <dbReference type="Pfam" id="PF14748"/>
    </source>
</evidence>
<dbReference type="PANTHER" id="PTHR11645:SF0">
    <property type="entry name" value="PYRROLINE-5-CARBOXYLATE REDUCTASE 3"/>
    <property type="match status" value="1"/>
</dbReference>
<evidence type="ECO:0000259" key="15">
    <source>
        <dbReference type="Pfam" id="PF03807"/>
    </source>
</evidence>
<evidence type="ECO:0000256" key="3">
    <source>
        <dbReference type="ARBA" id="ARBA00005525"/>
    </source>
</evidence>
<dbReference type="PANTHER" id="PTHR11645">
    <property type="entry name" value="PYRROLINE-5-CARBOXYLATE REDUCTASE"/>
    <property type="match status" value="1"/>
</dbReference>
<keyword evidence="8 14" id="KW-0560">Oxidoreductase</keyword>
<dbReference type="EC" id="1.5.1.2" evidence="14"/>
<evidence type="ECO:0000256" key="1">
    <source>
        <dbReference type="ARBA" id="ARBA00004496"/>
    </source>
</evidence>
<accession>A0A8T0AN78</accession>
<evidence type="ECO:0000256" key="14">
    <source>
        <dbReference type="RuleBase" id="RU003903"/>
    </source>
</evidence>
<evidence type="ECO:0000256" key="10">
    <source>
        <dbReference type="ARBA" id="ARBA00049867"/>
    </source>
</evidence>
<dbReference type="EMBL" id="JABFDY010000018">
    <property type="protein sequence ID" value="KAF7694392.1"/>
    <property type="molecule type" value="Genomic_DNA"/>
</dbReference>
<dbReference type="InterPro" id="IPR036291">
    <property type="entry name" value="NAD(P)-bd_dom_sf"/>
</dbReference>
<evidence type="ECO:0000256" key="11">
    <source>
        <dbReference type="ARBA" id="ARBA00049875"/>
    </source>
</evidence>
<comment type="subcellular location">
    <subcellularLocation>
        <location evidence="1">Cytoplasm</location>
    </subcellularLocation>
</comment>
<keyword evidence="6 14" id="KW-0641">Proline biosynthesis</keyword>
<comment type="function">
    <text evidence="12">Oxidoreductase that catalyzes the last step in proline biosynthesis, which corresponds to the reduction of pyrroline-5-carboxylate (P5C) to L-proline using NAD(P)H. Proline is synthesized from either glutamate or ornithine; both are converted to P5C, and then to proline via pyrroline-5-carboxylate reductases (PYCRs). PYCR3 is exclusively linked to the biosynthesis of proline from ornithine.</text>
</comment>
<dbReference type="SUPFAM" id="SSF48179">
    <property type="entry name" value="6-phosphogluconate dehydrogenase C-terminal domain-like"/>
    <property type="match status" value="1"/>
</dbReference>
<gene>
    <name evidence="17" type="ORF">HF521_008145</name>
</gene>
<evidence type="ECO:0000313" key="17">
    <source>
        <dbReference type="EMBL" id="KAF7694392.1"/>
    </source>
</evidence>
<evidence type="ECO:0000313" key="18">
    <source>
        <dbReference type="Proteomes" id="UP000606274"/>
    </source>
</evidence>
<evidence type="ECO:0000256" key="6">
    <source>
        <dbReference type="ARBA" id="ARBA00022650"/>
    </source>
</evidence>
<dbReference type="Gene3D" id="1.10.3730.10">
    <property type="entry name" value="ProC C-terminal domain-like"/>
    <property type="match status" value="1"/>
</dbReference>
<feature type="domain" description="Pyrroline-5-carboxylate reductase catalytic N-terminal" evidence="15">
    <location>
        <begin position="15"/>
        <end position="109"/>
    </location>
</feature>
<dbReference type="FunFam" id="1.10.3730.10:FF:000003">
    <property type="entry name" value="Pyrroline-5-carboxylate reductase 1, mitochondrial"/>
    <property type="match status" value="1"/>
</dbReference>
<feature type="domain" description="Pyrroline-5-carboxylate reductase dimerisation" evidence="16">
    <location>
        <begin position="172"/>
        <end position="276"/>
    </location>
</feature>
<dbReference type="InterPro" id="IPR008927">
    <property type="entry name" value="6-PGluconate_DH-like_C_sf"/>
</dbReference>
<dbReference type="NCBIfam" id="TIGR00112">
    <property type="entry name" value="proC"/>
    <property type="match status" value="1"/>
</dbReference>
<evidence type="ECO:0000256" key="7">
    <source>
        <dbReference type="ARBA" id="ARBA00022857"/>
    </source>
</evidence>
<evidence type="ECO:0000256" key="9">
    <source>
        <dbReference type="ARBA" id="ARBA00038523"/>
    </source>
</evidence>
<keyword evidence="4" id="KW-0963">Cytoplasm</keyword>
<name>A0A8T0AN78_SILME</name>
<evidence type="ECO:0000256" key="12">
    <source>
        <dbReference type="ARBA" id="ARBA00049975"/>
    </source>
</evidence>
<comment type="catalytic activity">
    <reaction evidence="10">
        <text>L-proline + NADP(+) = (S)-1-pyrroline-5-carboxylate + NADPH + 2 H(+)</text>
        <dbReference type="Rhea" id="RHEA:14109"/>
        <dbReference type="ChEBI" id="CHEBI:15378"/>
        <dbReference type="ChEBI" id="CHEBI:17388"/>
        <dbReference type="ChEBI" id="CHEBI:57783"/>
        <dbReference type="ChEBI" id="CHEBI:58349"/>
        <dbReference type="ChEBI" id="CHEBI:60039"/>
        <dbReference type="EC" id="1.5.1.2"/>
    </reaction>
    <physiologicalReaction direction="right-to-left" evidence="10">
        <dbReference type="Rhea" id="RHEA:14111"/>
    </physiologicalReaction>
</comment>
<dbReference type="GO" id="GO:0005737">
    <property type="term" value="C:cytoplasm"/>
    <property type="evidence" value="ECO:0007669"/>
    <property type="project" value="UniProtKB-SubCell"/>
</dbReference>
<dbReference type="InterPro" id="IPR028939">
    <property type="entry name" value="P5C_Rdtase_cat_N"/>
</dbReference>